<evidence type="ECO:0000313" key="15">
    <source>
        <dbReference type="Proteomes" id="UP000241639"/>
    </source>
</evidence>
<evidence type="ECO:0000256" key="6">
    <source>
        <dbReference type="ARBA" id="ARBA00022723"/>
    </source>
</evidence>
<comment type="caution">
    <text evidence="14">The sequence shown here is derived from an EMBL/GenBank/DDBJ whole genome shotgun (WGS) entry which is preliminary data.</text>
</comment>
<evidence type="ECO:0000256" key="2">
    <source>
        <dbReference type="ARBA" id="ARBA00004141"/>
    </source>
</evidence>
<evidence type="ECO:0000256" key="11">
    <source>
        <dbReference type="ARBA" id="ARBA00023136"/>
    </source>
</evidence>
<feature type="transmembrane region" description="Helical" evidence="12">
    <location>
        <begin position="15"/>
        <end position="44"/>
    </location>
</feature>
<evidence type="ECO:0000256" key="12">
    <source>
        <dbReference type="SAM" id="Phobius"/>
    </source>
</evidence>
<feature type="transmembrane region" description="Helical" evidence="12">
    <location>
        <begin position="184"/>
        <end position="201"/>
    </location>
</feature>
<dbReference type="OrthoDB" id="166377at2"/>
<keyword evidence="7" id="KW-0378">Hydrolase</keyword>
<comment type="subcellular location">
    <subcellularLocation>
        <location evidence="2">Membrane</location>
        <topology evidence="2">Multi-pass membrane protein</topology>
    </subcellularLocation>
</comment>
<evidence type="ECO:0000256" key="8">
    <source>
        <dbReference type="ARBA" id="ARBA00022833"/>
    </source>
</evidence>
<feature type="domain" description="Peptidase M50" evidence="13">
    <location>
        <begin position="35"/>
        <end position="106"/>
    </location>
</feature>
<protein>
    <submittedName>
        <fullName evidence="14">Stage IV sporulation protein FB</fullName>
    </submittedName>
</protein>
<dbReference type="EMBL" id="PZZP01000001">
    <property type="protein sequence ID" value="PTM58278.1"/>
    <property type="molecule type" value="Genomic_DNA"/>
</dbReference>
<organism evidence="14 15">
    <name type="scientific">Desmospora activa DSM 45169</name>
    <dbReference type="NCBI Taxonomy" id="1121389"/>
    <lineage>
        <taxon>Bacteria</taxon>
        <taxon>Bacillati</taxon>
        <taxon>Bacillota</taxon>
        <taxon>Bacilli</taxon>
        <taxon>Bacillales</taxon>
        <taxon>Thermoactinomycetaceae</taxon>
        <taxon>Desmospora</taxon>
    </lineage>
</organism>
<dbReference type="GO" id="GO:0046872">
    <property type="term" value="F:metal ion binding"/>
    <property type="evidence" value="ECO:0007669"/>
    <property type="project" value="UniProtKB-KW"/>
</dbReference>
<gene>
    <name evidence="14" type="ORF">C8J48_0858</name>
</gene>
<keyword evidence="15" id="KW-1185">Reference proteome</keyword>
<comment type="cofactor">
    <cofactor evidence="1">
        <name>Zn(2+)</name>
        <dbReference type="ChEBI" id="CHEBI:29105"/>
    </cofactor>
</comment>
<dbReference type="CDD" id="cd06161">
    <property type="entry name" value="S2P-M50_SpoIVFB"/>
    <property type="match status" value="1"/>
</dbReference>
<dbReference type="InterPro" id="IPR008915">
    <property type="entry name" value="Peptidase_M50"/>
</dbReference>
<feature type="transmembrane region" description="Helical" evidence="12">
    <location>
        <begin position="86"/>
        <end position="110"/>
    </location>
</feature>
<evidence type="ECO:0000313" key="14">
    <source>
        <dbReference type="EMBL" id="PTM58278.1"/>
    </source>
</evidence>
<feature type="transmembrane region" description="Helical" evidence="12">
    <location>
        <begin position="157"/>
        <end position="178"/>
    </location>
</feature>
<feature type="transmembrane region" description="Helical" evidence="12">
    <location>
        <begin position="116"/>
        <end position="136"/>
    </location>
</feature>
<evidence type="ECO:0000256" key="10">
    <source>
        <dbReference type="ARBA" id="ARBA00023049"/>
    </source>
</evidence>
<comment type="similarity">
    <text evidence="3">Belongs to the peptidase M50B family.</text>
</comment>
<keyword evidence="4" id="KW-0645">Protease</keyword>
<keyword evidence="6" id="KW-0479">Metal-binding</keyword>
<keyword evidence="11 12" id="KW-0472">Membrane</keyword>
<accession>A0A2T4Z8R7</accession>
<dbReference type="PANTHER" id="PTHR39188">
    <property type="entry name" value="MEMBRANE-ASSOCIATED ZINC METALLOPROTEASE M50B"/>
    <property type="match status" value="1"/>
</dbReference>
<reference evidence="14 15" key="1">
    <citation type="submission" date="2018-04" db="EMBL/GenBank/DDBJ databases">
        <title>Genomic Encyclopedia of Archaeal and Bacterial Type Strains, Phase II (KMG-II): from individual species to whole genera.</title>
        <authorList>
            <person name="Goeker M."/>
        </authorList>
    </citation>
    <scope>NUCLEOTIDE SEQUENCE [LARGE SCALE GENOMIC DNA]</scope>
    <source>
        <strain evidence="14 15">DSM 45169</strain>
    </source>
</reference>
<evidence type="ECO:0000256" key="5">
    <source>
        <dbReference type="ARBA" id="ARBA00022692"/>
    </source>
</evidence>
<proteinExistence type="inferred from homology"/>
<evidence type="ECO:0000256" key="9">
    <source>
        <dbReference type="ARBA" id="ARBA00022989"/>
    </source>
</evidence>
<evidence type="ECO:0000256" key="1">
    <source>
        <dbReference type="ARBA" id="ARBA00001947"/>
    </source>
</evidence>
<sequence>MALNALPWQGVRFRIHFLFGMVLLVSVLTGQFMEVITLFVLVLIHELGHVTAARSFGWRMDEIQLLPFGGVAQTDEWGTVPAREEIAVALAGPFHNVLMILTGFLFYRAGWWSEEWMLYFIQGNALMAGFNLMPIYPLDGGRILQGLLSYRLPYAQAILWTFRIGVVGACLLVFLAWFLGVHQWNQAVIGLFLLQANFFAYRKRDFQLMRFLLHRREHGVDGAASILRVRVERDEPLVRVLRRLRKEAYHVVEVRDSRGVWRALPEEALFRHYFDEKNTRSVVGDLTA</sequence>
<dbReference type="GO" id="GO:0016020">
    <property type="term" value="C:membrane"/>
    <property type="evidence" value="ECO:0007669"/>
    <property type="project" value="UniProtKB-SubCell"/>
</dbReference>
<dbReference type="Proteomes" id="UP000241639">
    <property type="component" value="Unassembled WGS sequence"/>
</dbReference>
<dbReference type="AlphaFoldDB" id="A0A2T4Z8R7"/>
<name>A0A2T4Z8R7_9BACL</name>
<keyword evidence="9 12" id="KW-1133">Transmembrane helix</keyword>
<dbReference type="GO" id="GO:0008237">
    <property type="term" value="F:metallopeptidase activity"/>
    <property type="evidence" value="ECO:0007669"/>
    <property type="project" value="UniProtKB-KW"/>
</dbReference>
<evidence type="ECO:0000256" key="4">
    <source>
        <dbReference type="ARBA" id="ARBA00022670"/>
    </source>
</evidence>
<keyword evidence="8" id="KW-0862">Zinc</keyword>
<keyword evidence="10" id="KW-0482">Metalloprotease</keyword>
<evidence type="ECO:0000259" key="13">
    <source>
        <dbReference type="Pfam" id="PF02163"/>
    </source>
</evidence>
<keyword evidence="5 12" id="KW-0812">Transmembrane</keyword>
<dbReference type="GO" id="GO:0006508">
    <property type="term" value="P:proteolysis"/>
    <property type="evidence" value="ECO:0007669"/>
    <property type="project" value="UniProtKB-KW"/>
</dbReference>
<dbReference type="PANTHER" id="PTHR39188:SF3">
    <property type="entry name" value="STAGE IV SPORULATION PROTEIN FB"/>
    <property type="match status" value="1"/>
</dbReference>
<dbReference type="RefSeq" id="WP_107725102.1">
    <property type="nucleotide sequence ID" value="NZ_PZZP01000001.1"/>
</dbReference>
<evidence type="ECO:0000256" key="3">
    <source>
        <dbReference type="ARBA" id="ARBA00007931"/>
    </source>
</evidence>
<evidence type="ECO:0000256" key="7">
    <source>
        <dbReference type="ARBA" id="ARBA00022801"/>
    </source>
</evidence>
<dbReference type="Pfam" id="PF02163">
    <property type="entry name" value="Peptidase_M50"/>
    <property type="match status" value="1"/>
</dbReference>